<name>X1W1E3_9ZZZZ</name>
<feature type="non-terminal residue" evidence="1">
    <location>
        <position position="163"/>
    </location>
</feature>
<proteinExistence type="predicted"/>
<dbReference type="AlphaFoldDB" id="X1W1E3"/>
<protein>
    <submittedName>
        <fullName evidence="1">Uncharacterized protein</fullName>
    </submittedName>
</protein>
<gene>
    <name evidence="1" type="ORF">S12H4_57223</name>
</gene>
<comment type="caution">
    <text evidence="1">The sequence shown here is derived from an EMBL/GenBank/DDBJ whole genome shotgun (WGS) entry which is preliminary data.</text>
</comment>
<dbReference type="EMBL" id="BARW01036966">
    <property type="protein sequence ID" value="GAJ21805.1"/>
    <property type="molecule type" value="Genomic_DNA"/>
</dbReference>
<evidence type="ECO:0000313" key="1">
    <source>
        <dbReference type="EMBL" id="GAJ21805.1"/>
    </source>
</evidence>
<dbReference type="InterPro" id="IPR036116">
    <property type="entry name" value="FN3_sf"/>
</dbReference>
<organism evidence="1">
    <name type="scientific">marine sediment metagenome</name>
    <dbReference type="NCBI Taxonomy" id="412755"/>
    <lineage>
        <taxon>unclassified sequences</taxon>
        <taxon>metagenomes</taxon>
        <taxon>ecological metagenomes</taxon>
    </lineage>
</organism>
<reference evidence="1" key="1">
    <citation type="journal article" date="2014" name="Front. Microbiol.">
        <title>High frequency of phylogenetically diverse reductive dehalogenase-homologous genes in deep subseafloor sedimentary metagenomes.</title>
        <authorList>
            <person name="Kawai M."/>
            <person name="Futagami T."/>
            <person name="Toyoda A."/>
            <person name="Takaki Y."/>
            <person name="Nishi S."/>
            <person name="Hori S."/>
            <person name="Arai W."/>
            <person name="Tsubouchi T."/>
            <person name="Morono Y."/>
            <person name="Uchiyama I."/>
            <person name="Ito T."/>
            <person name="Fujiyama A."/>
            <person name="Inagaki F."/>
            <person name="Takami H."/>
        </authorList>
    </citation>
    <scope>NUCLEOTIDE SEQUENCE</scope>
    <source>
        <strain evidence="1">Expedition CK06-06</strain>
    </source>
</reference>
<sequence length="163" mass="16931">MVSSPFNLAVVAVAALAGKAVTAGGVIVGGDYVYTNWTGAKATGETFSQGIGGLDASSTYYFNAQVKNSEFESDWGAELTFNTGAAVVAPTGTTDEATLVADIEATLNGKVTGDGGEACEVRFQYGLTAAYGKDTAWQPGKLTGNTFSQRIYGLTPNTKYHFL</sequence>
<accession>X1W1E3</accession>
<dbReference type="SUPFAM" id="SSF49265">
    <property type="entry name" value="Fibronectin type III"/>
    <property type="match status" value="1"/>
</dbReference>